<evidence type="ECO:0000259" key="5">
    <source>
        <dbReference type="Pfam" id="PF00877"/>
    </source>
</evidence>
<keyword evidence="3" id="KW-0378">Hydrolase</keyword>
<evidence type="ECO:0000256" key="3">
    <source>
        <dbReference type="ARBA" id="ARBA00022801"/>
    </source>
</evidence>
<evidence type="ECO:0000256" key="4">
    <source>
        <dbReference type="ARBA" id="ARBA00022807"/>
    </source>
</evidence>
<dbReference type="AlphaFoldDB" id="A0A6J4NM63"/>
<dbReference type="Gene3D" id="3.90.1720.10">
    <property type="entry name" value="endopeptidase domain like (from Nostoc punctiforme)"/>
    <property type="match status" value="1"/>
</dbReference>
<dbReference type="InterPro" id="IPR000064">
    <property type="entry name" value="NLP_P60_dom"/>
</dbReference>
<evidence type="ECO:0000256" key="2">
    <source>
        <dbReference type="ARBA" id="ARBA00022670"/>
    </source>
</evidence>
<feature type="domain" description="NlpC/P60" evidence="5">
    <location>
        <begin position="46"/>
        <end position="106"/>
    </location>
</feature>
<gene>
    <name evidence="6" type="ORF">AVDCRST_MAG03-518</name>
</gene>
<keyword evidence="4" id="KW-0788">Thiol protease</keyword>
<evidence type="ECO:0000256" key="1">
    <source>
        <dbReference type="ARBA" id="ARBA00007074"/>
    </source>
</evidence>
<protein>
    <recommendedName>
        <fullName evidence="5">NlpC/P60 domain-containing protein</fullName>
    </recommendedName>
</protein>
<dbReference type="EMBL" id="CADCUT010000033">
    <property type="protein sequence ID" value="CAA9389843.1"/>
    <property type="molecule type" value="Genomic_DNA"/>
</dbReference>
<dbReference type="GO" id="GO:0008234">
    <property type="term" value="F:cysteine-type peptidase activity"/>
    <property type="evidence" value="ECO:0007669"/>
    <property type="project" value="UniProtKB-KW"/>
</dbReference>
<sequence>MAGPKARATLTGRDQVAEARRHLGTPDGETRCDAFRLEGQTCLNKLVYPKFGWNLPLDPREQLRYGRTVARANLRPGDLAYFDTGGARAPDYVAIYGGDGHVILTDSYWTRVTEGDMSYLSNVGTLRVGKRLAPR</sequence>
<reference evidence="6" key="1">
    <citation type="submission" date="2020-02" db="EMBL/GenBank/DDBJ databases">
        <authorList>
            <person name="Meier V. D."/>
        </authorList>
    </citation>
    <scope>NUCLEOTIDE SEQUENCE</scope>
    <source>
        <strain evidence="6">AVDCRST_MAG03</strain>
    </source>
</reference>
<dbReference type="InterPro" id="IPR038765">
    <property type="entry name" value="Papain-like_cys_pep_sf"/>
</dbReference>
<comment type="similarity">
    <text evidence="1">Belongs to the peptidase C40 family.</text>
</comment>
<organism evidence="6">
    <name type="scientific">uncultured Rubrobacteraceae bacterium</name>
    <dbReference type="NCBI Taxonomy" id="349277"/>
    <lineage>
        <taxon>Bacteria</taxon>
        <taxon>Bacillati</taxon>
        <taxon>Actinomycetota</taxon>
        <taxon>Rubrobacteria</taxon>
        <taxon>Rubrobacterales</taxon>
        <taxon>Rubrobacteraceae</taxon>
        <taxon>environmental samples</taxon>
    </lineage>
</organism>
<dbReference type="GO" id="GO:0006508">
    <property type="term" value="P:proteolysis"/>
    <property type="evidence" value="ECO:0007669"/>
    <property type="project" value="UniProtKB-KW"/>
</dbReference>
<accession>A0A6J4NM63</accession>
<dbReference type="SUPFAM" id="SSF54001">
    <property type="entry name" value="Cysteine proteinases"/>
    <property type="match status" value="1"/>
</dbReference>
<dbReference type="Pfam" id="PF00877">
    <property type="entry name" value="NLPC_P60"/>
    <property type="match status" value="1"/>
</dbReference>
<evidence type="ECO:0000313" key="6">
    <source>
        <dbReference type="EMBL" id="CAA9389843.1"/>
    </source>
</evidence>
<proteinExistence type="inferred from homology"/>
<keyword evidence="2" id="KW-0645">Protease</keyword>
<name>A0A6J4NM63_9ACTN</name>